<dbReference type="Proteomes" id="UP000254841">
    <property type="component" value="Unassembled WGS sequence"/>
</dbReference>
<dbReference type="AlphaFoldDB" id="A0A377J4W3"/>
<dbReference type="EMBL" id="UGHV01000001">
    <property type="protein sequence ID" value="STO97398.1"/>
    <property type="molecule type" value="Genomic_DNA"/>
</dbReference>
<name>A0A377J4W3_9HELI</name>
<protein>
    <submittedName>
        <fullName evidence="2">Uncharacterized protein</fullName>
    </submittedName>
</protein>
<keyword evidence="1" id="KW-0175">Coiled coil</keyword>
<evidence type="ECO:0000313" key="2">
    <source>
        <dbReference type="EMBL" id="STO97398.1"/>
    </source>
</evidence>
<evidence type="ECO:0000313" key="3">
    <source>
        <dbReference type="Proteomes" id="UP000254841"/>
    </source>
</evidence>
<sequence>MYAQFDISLMLQYLKNKGYKQDELSAMSDERILKLYQDIAREFILQAQDVLETSPEHENLRKKSTTIMPETIALIGRDLCKLYEEIDNYIDLYSVRELANLLLSALPGVKLAKVEKMVRIKIRELQEIWLLELKDNLSSLPEEERDTLMEYYLARKDDLPMLRDIYQKSKDPAYLDEICDLAHIKLSMIKEYMPDELESNYKSFYDHSPEKLSVIQSILALTAAYSKGALLGMSIKELQEMLKELQEKEQEQAEQKALVDRYFERFKAALHDPDDQHFTNVCLDAASELPRPRFQELATELSRHYKHFHQRFSDVSKEYKDMQNLQIVF</sequence>
<dbReference type="OrthoDB" id="5319418at2"/>
<proteinExistence type="predicted"/>
<dbReference type="RefSeq" id="WP_115011634.1">
    <property type="nucleotide sequence ID" value="NZ_UGHV01000001.1"/>
</dbReference>
<organism evidence="2 3">
    <name type="scientific">Helicobacter canis</name>
    <dbReference type="NCBI Taxonomy" id="29419"/>
    <lineage>
        <taxon>Bacteria</taxon>
        <taxon>Pseudomonadati</taxon>
        <taxon>Campylobacterota</taxon>
        <taxon>Epsilonproteobacteria</taxon>
        <taxon>Campylobacterales</taxon>
        <taxon>Helicobacteraceae</taxon>
        <taxon>Helicobacter</taxon>
    </lineage>
</organism>
<evidence type="ECO:0000256" key="1">
    <source>
        <dbReference type="SAM" id="Coils"/>
    </source>
</evidence>
<gene>
    <name evidence="2" type="ORF">NCTC12410_01224</name>
</gene>
<feature type="coiled-coil region" evidence="1">
    <location>
        <begin position="231"/>
        <end position="265"/>
    </location>
</feature>
<reference evidence="2 3" key="1">
    <citation type="submission" date="2018-06" db="EMBL/GenBank/DDBJ databases">
        <authorList>
            <consortium name="Pathogen Informatics"/>
            <person name="Doyle S."/>
        </authorList>
    </citation>
    <scope>NUCLEOTIDE SEQUENCE [LARGE SCALE GENOMIC DNA]</scope>
    <source>
        <strain evidence="2 3">NCTC12410</strain>
    </source>
</reference>
<accession>A0A377J4W3</accession>